<feature type="domain" description="Ionotropic glutamate receptor C-terminal" evidence="10">
    <location>
        <begin position="265"/>
        <end position="579"/>
    </location>
</feature>
<evidence type="ECO:0000256" key="3">
    <source>
        <dbReference type="ARBA" id="ARBA00022475"/>
    </source>
</evidence>
<feature type="transmembrane region" description="Helical" evidence="9">
    <location>
        <begin position="568"/>
        <end position="587"/>
    </location>
</feature>
<keyword evidence="4 9" id="KW-0812">Transmembrane</keyword>
<dbReference type="AlphaFoldDB" id="A0A226CY93"/>
<evidence type="ECO:0000256" key="4">
    <source>
        <dbReference type="ARBA" id="ARBA00022692"/>
    </source>
</evidence>
<keyword evidence="6 9" id="KW-0472">Membrane</keyword>
<keyword evidence="3" id="KW-1003">Cell membrane</keyword>
<evidence type="ECO:0000256" key="1">
    <source>
        <dbReference type="ARBA" id="ARBA00004651"/>
    </source>
</evidence>
<dbReference type="Gene3D" id="1.10.287.70">
    <property type="match status" value="1"/>
</dbReference>
<keyword evidence="5 9" id="KW-1133">Transmembrane helix</keyword>
<dbReference type="InterPro" id="IPR001320">
    <property type="entry name" value="Iontro_rcpt_C"/>
</dbReference>
<dbReference type="EMBL" id="LNIX01000055">
    <property type="protein sequence ID" value="OXA37574.1"/>
    <property type="molecule type" value="Genomic_DNA"/>
</dbReference>
<evidence type="ECO:0000256" key="7">
    <source>
        <dbReference type="ARBA" id="ARBA00023170"/>
    </source>
</evidence>
<evidence type="ECO:0000259" key="10">
    <source>
        <dbReference type="Pfam" id="PF00060"/>
    </source>
</evidence>
<name>A0A226CY93_FOLCA</name>
<dbReference type="PANTHER" id="PTHR42643">
    <property type="entry name" value="IONOTROPIC RECEPTOR 20A-RELATED"/>
    <property type="match status" value="1"/>
</dbReference>
<comment type="caution">
    <text evidence="11">The sequence shown here is derived from an EMBL/GenBank/DDBJ whole genome shotgun (WGS) entry which is preliminary data.</text>
</comment>
<gene>
    <name evidence="11" type="ORF">Fcan01_27614</name>
</gene>
<keyword evidence="12" id="KW-1185">Reference proteome</keyword>
<comment type="subcellular location">
    <subcellularLocation>
        <location evidence="1">Cell membrane</location>
        <topology evidence="1">Multi-pass membrane protein</topology>
    </subcellularLocation>
</comment>
<dbReference type="Pfam" id="PF00060">
    <property type="entry name" value="Lig_chan"/>
    <property type="match status" value="1"/>
</dbReference>
<dbReference type="Proteomes" id="UP000198287">
    <property type="component" value="Unassembled WGS sequence"/>
</dbReference>
<organism evidence="11 12">
    <name type="scientific">Folsomia candida</name>
    <name type="common">Springtail</name>
    <dbReference type="NCBI Taxonomy" id="158441"/>
    <lineage>
        <taxon>Eukaryota</taxon>
        <taxon>Metazoa</taxon>
        <taxon>Ecdysozoa</taxon>
        <taxon>Arthropoda</taxon>
        <taxon>Hexapoda</taxon>
        <taxon>Collembola</taxon>
        <taxon>Entomobryomorpha</taxon>
        <taxon>Isotomoidea</taxon>
        <taxon>Isotomidae</taxon>
        <taxon>Proisotominae</taxon>
        <taxon>Folsomia</taxon>
    </lineage>
</organism>
<dbReference type="InterPro" id="IPR052192">
    <property type="entry name" value="Insect_Ionotropic_Sensory_Rcpt"/>
</dbReference>
<evidence type="ECO:0000256" key="2">
    <source>
        <dbReference type="ARBA" id="ARBA00008685"/>
    </source>
</evidence>
<dbReference type="PANTHER" id="PTHR42643:SF39">
    <property type="entry name" value="IONOTROPIC RECEPTOR 56A-RELATED"/>
    <property type="match status" value="1"/>
</dbReference>
<evidence type="ECO:0000256" key="6">
    <source>
        <dbReference type="ARBA" id="ARBA00023136"/>
    </source>
</evidence>
<accession>A0A226CY93</accession>
<evidence type="ECO:0000313" key="12">
    <source>
        <dbReference type="Proteomes" id="UP000198287"/>
    </source>
</evidence>
<dbReference type="GO" id="GO:0015276">
    <property type="term" value="F:ligand-gated monoatomic ion channel activity"/>
    <property type="evidence" value="ECO:0007669"/>
    <property type="project" value="InterPro"/>
</dbReference>
<proteinExistence type="inferred from homology"/>
<dbReference type="GO" id="GO:0050906">
    <property type="term" value="P:detection of stimulus involved in sensory perception"/>
    <property type="evidence" value="ECO:0007669"/>
    <property type="project" value="UniProtKB-ARBA"/>
</dbReference>
<dbReference type="GO" id="GO:0005886">
    <property type="term" value="C:plasma membrane"/>
    <property type="evidence" value="ECO:0007669"/>
    <property type="project" value="UniProtKB-SubCell"/>
</dbReference>
<evidence type="ECO:0000313" key="11">
    <source>
        <dbReference type="EMBL" id="OXA37574.1"/>
    </source>
</evidence>
<keyword evidence="8" id="KW-0325">Glycoprotein</keyword>
<sequence length="602" mass="68447">MAEKYTLLVSIVCGILSNSESGISLYPGLKTYTPNSQLLHGITFFTPLTNINSNLCAIVIVASKYKNPSKGELTTKAGSSTLSIFFGYTPQLRLAFFRQVSKLMSLSWLVELEPGKNDQLVVKQTNEDSCLLFTHEIFATYRRIPFFFKLDAYFRSSQGIVLDYYKLSSNNYVRARQVKNRHRMVIKTILENVNLSADACYTRRFPLERSLRHIEFGVSSLTQQNEKAGIAELIHAREQFQIKFATVKKELFVGYFVSLVSPVGWSVLVASLLLGCVIGTLILLHDQVESKICQNRRKIQSQSVFDMLIFLLRAFLEQAGEPRREIRHIYAIWLSYCLLITATYRSNLTNSLSKPGSVQNIENFQDLVACNKTIAGVGRSGRPGQSSNVRAILAADHSISFEERETFKKLEKKYRKEKIEPAALDILIGKYNYLDDAALIEPAFGIMEKRYGINIFAVGRVSRVVEEFWAVGYHAPKFREILKTLRDLGQTGIFDHFKKQQELIERVLLQHSLQVILAKVFVKEELDQDEEDSFEDMAEKYERLRLRLAFFGSRDVAKAPRKLSLKNFVGILSLLGCGLTIAGGVYVSEIRFRRDVLLAGNR</sequence>
<evidence type="ECO:0000256" key="5">
    <source>
        <dbReference type="ARBA" id="ARBA00022989"/>
    </source>
</evidence>
<protein>
    <submittedName>
        <fullName evidence="11">Glutamate receptor ionotropic, delta-2</fullName>
    </submittedName>
</protein>
<comment type="similarity">
    <text evidence="2">Belongs to the glutamate-gated ion channel (TC 1.A.10.1) family.</text>
</comment>
<reference evidence="11 12" key="1">
    <citation type="submission" date="2015-12" db="EMBL/GenBank/DDBJ databases">
        <title>The genome of Folsomia candida.</title>
        <authorList>
            <person name="Faddeeva A."/>
            <person name="Derks M.F."/>
            <person name="Anvar Y."/>
            <person name="Smit S."/>
            <person name="Van Straalen N."/>
            <person name="Roelofs D."/>
        </authorList>
    </citation>
    <scope>NUCLEOTIDE SEQUENCE [LARGE SCALE GENOMIC DNA]</scope>
    <source>
        <strain evidence="11 12">VU population</strain>
        <tissue evidence="11">Whole body</tissue>
    </source>
</reference>
<evidence type="ECO:0000256" key="8">
    <source>
        <dbReference type="ARBA" id="ARBA00023180"/>
    </source>
</evidence>
<evidence type="ECO:0000256" key="9">
    <source>
        <dbReference type="SAM" id="Phobius"/>
    </source>
</evidence>
<keyword evidence="7 11" id="KW-0675">Receptor</keyword>